<keyword evidence="4" id="KW-1185">Reference proteome</keyword>
<feature type="domain" description="SET" evidence="1">
    <location>
        <begin position="17"/>
        <end position="233"/>
    </location>
</feature>
<keyword evidence="2" id="KW-0808">Transferase</keyword>
<dbReference type="STRING" id="402676.B6K3N8"/>
<dbReference type="AlphaFoldDB" id="B6K3N8"/>
<dbReference type="eggNOG" id="KOG1337">
    <property type="taxonomic scope" value="Eukaryota"/>
</dbReference>
<evidence type="ECO:0000313" key="3">
    <source>
        <dbReference type="JaponicusDB" id="SJAG_03228"/>
    </source>
</evidence>
<dbReference type="Gene3D" id="3.90.1410.10">
    <property type="entry name" value="set domain protein methyltransferase, domain 1"/>
    <property type="match status" value="1"/>
</dbReference>
<dbReference type="InterPro" id="IPR046341">
    <property type="entry name" value="SET_dom_sf"/>
</dbReference>
<sequence>MDSFLQEAFNNGCYLHPGIQFQRSDNVEGTFIAIASKDIDGDQVLISCPESYIITLQKAKNELCRLSPKFADEKMHTIVCTFFALERLKGEKSQWAKYIEYLPKTFDTPLYFTDDELKSLEHTNIFYGCNDRKRIWKEEHATAAKLLDNPDNFSWNMYLWAATVFSSRCFSSALLGEEDTDDAAPILIPLVDSLNHKPRCPIIWNKVTKESHAVQLVSVKPISSGGQVYNNYGPKGNEELLMGYGFCLPNNEFETFALRLSLDKAVYNSEKKRSILASHGLSKLNFWIPKQVDFSHLQNILDALVVITASPFELKTLEEHLATHSFDSYKPSISGRLRAFQILIEYFYQCMAQIQSSLPVDGDSYRAVCIETYKKGQLDIVSTALQVAKSKMESCVLDGNDGTLLRYLASHAISVFLLQHPNFSKLKEAIENVFGESDPQAIIDMGDDEDMIFLIVCAYCFYKREDVPFDITKFIQTGTAITEDGKEFYDYFHSNFANAFKDIMKDISMFTLESFSWAMYLLTYEAIDVSNFTFVLP</sequence>
<gene>
    <name evidence="3" type="primary">set10</name>
    <name evidence="2" type="ORF">SJAG_03228</name>
</gene>
<evidence type="ECO:0000313" key="4">
    <source>
        <dbReference type="Proteomes" id="UP000001744"/>
    </source>
</evidence>
<reference evidence="2 4" key="1">
    <citation type="journal article" date="2011" name="Science">
        <title>Comparative functional genomics of the fission yeasts.</title>
        <authorList>
            <person name="Rhind N."/>
            <person name="Chen Z."/>
            <person name="Yassour M."/>
            <person name="Thompson D.A."/>
            <person name="Haas B.J."/>
            <person name="Habib N."/>
            <person name="Wapinski I."/>
            <person name="Roy S."/>
            <person name="Lin M.F."/>
            <person name="Heiman D.I."/>
            <person name="Young S.K."/>
            <person name="Furuya K."/>
            <person name="Guo Y."/>
            <person name="Pidoux A."/>
            <person name="Chen H.M."/>
            <person name="Robbertse B."/>
            <person name="Goldberg J.M."/>
            <person name="Aoki K."/>
            <person name="Bayne E.H."/>
            <person name="Berlin A.M."/>
            <person name="Desjardins C.A."/>
            <person name="Dobbs E."/>
            <person name="Dukaj L."/>
            <person name="Fan L."/>
            <person name="FitzGerald M.G."/>
            <person name="French C."/>
            <person name="Gujja S."/>
            <person name="Hansen K."/>
            <person name="Keifenheim D."/>
            <person name="Levin J.Z."/>
            <person name="Mosher R.A."/>
            <person name="Mueller C.A."/>
            <person name="Pfiffner J."/>
            <person name="Priest M."/>
            <person name="Russ C."/>
            <person name="Smialowska A."/>
            <person name="Swoboda P."/>
            <person name="Sykes S.M."/>
            <person name="Vaughn M."/>
            <person name="Vengrova S."/>
            <person name="Yoder R."/>
            <person name="Zeng Q."/>
            <person name="Allshire R."/>
            <person name="Baulcombe D."/>
            <person name="Birren B.W."/>
            <person name="Brown W."/>
            <person name="Ekwall K."/>
            <person name="Kellis M."/>
            <person name="Leatherwood J."/>
            <person name="Levin H."/>
            <person name="Margalit H."/>
            <person name="Martienssen R."/>
            <person name="Nieduszynski C.A."/>
            <person name="Spatafora J.W."/>
            <person name="Friedman N."/>
            <person name="Dalgaard J.Z."/>
            <person name="Baumann P."/>
            <person name="Niki H."/>
            <person name="Regev A."/>
            <person name="Nusbaum C."/>
        </authorList>
    </citation>
    <scope>NUCLEOTIDE SEQUENCE [LARGE SCALE GENOMIC DNA]</scope>
    <source>
        <strain evidence="4">yFS275 / FY16936</strain>
    </source>
</reference>
<dbReference type="InterPro" id="IPR001214">
    <property type="entry name" value="SET_dom"/>
</dbReference>
<protein>
    <submittedName>
        <fullName evidence="2">Lysine methyltransferase</fullName>
    </submittedName>
</protein>
<organism evidence="2 4">
    <name type="scientific">Schizosaccharomyces japonicus (strain yFS275 / FY16936)</name>
    <name type="common">Fission yeast</name>
    <dbReference type="NCBI Taxonomy" id="402676"/>
    <lineage>
        <taxon>Eukaryota</taxon>
        <taxon>Fungi</taxon>
        <taxon>Dikarya</taxon>
        <taxon>Ascomycota</taxon>
        <taxon>Taphrinomycotina</taxon>
        <taxon>Schizosaccharomycetes</taxon>
        <taxon>Schizosaccharomycetales</taxon>
        <taxon>Schizosaccharomycetaceae</taxon>
        <taxon>Schizosaccharomyces</taxon>
    </lineage>
</organism>
<dbReference type="Proteomes" id="UP000001744">
    <property type="component" value="Unassembled WGS sequence"/>
</dbReference>
<dbReference type="GO" id="GO:0016279">
    <property type="term" value="F:protein-lysine N-methyltransferase activity"/>
    <property type="evidence" value="ECO:0000318"/>
    <property type="project" value="GO_Central"/>
</dbReference>
<dbReference type="OMA" id="CPFEYAI"/>
<dbReference type="PANTHER" id="PTHR13271:SF147">
    <property type="entry name" value="PROTEIN-LYSINE N-METHYLTRANSFERASE EFM1-RELATED"/>
    <property type="match status" value="1"/>
</dbReference>
<dbReference type="SUPFAM" id="SSF82199">
    <property type="entry name" value="SET domain"/>
    <property type="match status" value="1"/>
</dbReference>
<dbReference type="EMBL" id="KE651167">
    <property type="protein sequence ID" value="EEB08095.1"/>
    <property type="molecule type" value="Genomic_DNA"/>
</dbReference>
<dbReference type="RefSeq" id="XP_002174388.1">
    <property type="nucleotide sequence ID" value="XM_002174352.2"/>
</dbReference>
<dbReference type="HOGENOM" id="CLU_030667_2_0_1"/>
<evidence type="ECO:0000259" key="1">
    <source>
        <dbReference type="PROSITE" id="PS50280"/>
    </source>
</evidence>
<dbReference type="PROSITE" id="PS50280">
    <property type="entry name" value="SET"/>
    <property type="match status" value="1"/>
</dbReference>
<dbReference type="InterPro" id="IPR044432">
    <property type="entry name" value="Set10/Efm1_SET"/>
</dbReference>
<accession>B6K3N8</accession>
<dbReference type="GeneID" id="7049136"/>
<dbReference type="JaponicusDB" id="SJAG_03228">
    <property type="gene designation" value="set10"/>
</dbReference>
<dbReference type="InterPro" id="IPR050600">
    <property type="entry name" value="SETD3_SETD6_MTase"/>
</dbReference>
<dbReference type="GO" id="GO:0005634">
    <property type="term" value="C:nucleus"/>
    <property type="evidence" value="ECO:0000318"/>
    <property type="project" value="GO_Central"/>
</dbReference>
<keyword evidence="2" id="KW-0489">Methyltransferase</keyword>
<dbReference type="VEuPathDB" id="FungiDB:SJAG_03228"/>
<proteinExistence type="predicted"/>
<dbReference type="PANTHER" id="PTHR13271">
    <property type="entry name" value="UNCHARACTERIZED PUTATIVE METHYLTRANSFERASE"/>
    <property type="match status" value="1"/>
</dbReference>
<dbReference type="CDD" id="cd19180">
    <property type="entry name" value="SET_SpSET10-like"/>
    <property type="match status" value="1"/>
</dbReference>
<dbReference type="GO" id="GO:0032259">
    <property type="term" value="P:methylation"/>
    <property type="evidence" value="ECO:0007669"/>
    <property type="project" value="UniProtKB-KW"/>
</dbReference>
<evidence type="ECO:0000313" key="2">
    <source>
        <dbReference type="EMBL" id="EEB08095.1"/>
    </source>
</evidence>
<dbReference type="OrthoDB" id="42889at2759"/>
<name>B6K3N8_SCHJY</name>